<dbReference type="PANTHER" id="PTHR46890:SF48">
    <property type="entry name" value="RNA-DIRECTED DNA POLYMERASE"/>
    <property type="match status" value="1"/>
</dbReference>
<comment type="caution">
    <text evidence="1">The sequence shown here is derived from an EMBL/GenBank/DDBJ whole genome shotgun (WGS) entry which is preliminary data.</text>
</comment>
<dbReference type="InterPro" id="IPR052343">
    <property type="entry name" value="Retrotransposon-Effector_Assoc"/>
</dbReference>
<evidence type="ECO:0008006" key="3">
    <source>
        <dbReference type="Google" id="ProtNLM"/>
    </source>
</evidence>
<dbReference type="PANTHER" id="PTHR46890">
    <property type="entry name" value="NON-LTR RETROLELEMENT REVERSE TRANSCRIPTASE-LIKE PROTEIN-RELATED"/>
    <property type="match status" value="1"/>
</dbReference>
<protein>
    <recommendedName>
        <fullName evidence="3">Reverse transcriptase</fullName>
    </recommendedName>
</protein>
<gene>
    <name evidence="1" type="ORF">PVK06_042461</name>
</gene>
<proteinExistence type="predicted"/>
<dbReference type="EMBL" id="JARKNE010000012">
    <property type="protein sequence ID" value="KAK5774605.1"/>
    <property type="molecule type" value="Genomic_DNA"/>
</dbReference>
<evidence type="ECO:0000313" key="2">
    <source>
        <dbReference type="Proteomes" id="UP001358586"/>
    </source>
</evidence>
<name>A0ABR0MMM8_GOSAR</name>
<dbReference type="Proteomes" id="UP001358586">
    <property type="component" value="Chromosome 12"/>
</dbReference>
<reference evidence="1 2" key="1">
    <citation type="submission" date="2023-03" db="EMBL/GenBank/DDBJ databases">
        <title>WGS of Gossypium arboreum.</title>
        <authorList>
            <person name="Yu D."/>
        </authorList>
    </citation>
    <scope>NUCLEOTIDE SEQUENCE [LARGE SCALE GENOMIC DNA]</scope>
    <source>
        <tissue evidence="1">Leaf</tissue>
    </source>
</reference>
<keyword evidence="2" id="KW-1185">Reference proteome</keyword>
<accession>A0ABR0MMM8</accession>
<evidence type="ECO:0000313" key="1">
    <source>
        <dbReference type="EMBL" id="KAK5774605.1"/>
    </source>
</evidence>
<sequence length="229" mass="25981">MIYKIIAKTVANRLQEVLDDCIDAAQNAFVPRRLITDNVLLTYEVLHSFKNKKSRRKGFVALKLDMSKAYDRVEWPFIKGLSALMRLSSQERKICGAKIGDGQQVSIWEDSWVPGIKADKLQNSNPNSGLRKALDLGIQLGLSEVEVKDSNKVAHAIATEGLKKGDSTYLLSRVPPGAEVVAVAVANEERRWTKHLREMRGLFIEEEIRGFLKKANVWIFQEGKWIFRE</sequence>
<organism evidence="1 2">
    <name type="scientific">Gossypium arboreum</name>
    <name type="common">Tree cotton</name>
    <name type="synonym">Gossypium nanking</name>
    <dbReference type="NCBI Taxonomy" id="29729"/>
    <lineage>
        <taxon>Eukaryota</taxon>
        <taxon>Viridiplantae</taxon>
        <taxon>Streptophyta</taxon>
        <taxon>Embryophyta</taxon>
        <taxon>Tracheophyta</taxon>
        <taxon>Spermatophyta</taxon>
        <taxon>Magnoliopsida</taxon>
        <taxon>eudicotyledons</taxon>
        <taxon>Gunneridae</taxon>
        <taxon>Pentapetalae</taxon>
        <taxon>rosids</taxon>
        <taxon>malvids</taxon>
        <taxon>Malvales</taxon>
        <taxon>Malvaceae</taxon>
        <taxon>Malvoideae</taxon>
        <taxon>Gossypium</taxon>
    </lineage>
</organism>